<gene>
    <name evidence="2" type="ORF">A3A69_00075</name>
</gene>
<evidence type="ECO:0000313" key="2">
    <source>
        <dbReference type="EMBL" id="OGC49620.1"/>
    </source>
</evidence>
<comment type="caution">
    <text evidence="2">The sequence shown here is derived from an EMBL/GenBank/DDBJ whole genome shotgun (WGS) entry which is preliminary data.</text>
</comment>
<dbReference type="AlphaFoldDB" id="A0A1F4UXQ0"/>
<protein>
    <submittedName>
        <fullName evidence="2">Uncharacterized protein</fullName>
    </submittedName>
</protein>
<keyword evidence="1" id="KW-1133">Transmembrane helix</keyword>
<proteinExistence type="predicted"/>
<sequence>MKNFNIKRVLAVVFAVVSLIILFFILRLFRPNYKLGNSQVVADLTFRYPYLQNLSGPVSAQTSRTLLATSVKELGKFELLLMIDDLIRAGYLTASTFNQSSVIVRRGITEAEEGIIISNYVSARVINDVGPSDWQSYEYVVDFFYNKSTGEIYVISSN</sequence>
<accession>A0A1F4UXQ0</accession>
<reference evidence="2 3" key="1">
    <citation type="journal article" date="2016" name="Nat. Commun.">
        <title>Thousands of microbial genomes shed light on interconnected biogeochemical processes in an aquifer system.</title>
        <authorList>
            <person name="Anantharaman K."/>
            <person name="Brown C.T."/>
            <person name="Hug L.A."/>
            <person name="Sharon I."/>
            <person name="Castelle C.J."/>
            <person name="Probst A.J."/>
            <person name="Thomas B.C."/>
            <person name="Singh A."/>
            <person name="Wilkins M.J."/>
            <person name="Karaoz U."/>
            <person name="Brodie E.L."/>
            <person name="Williams K.H."/>
            <person name="Hubbard S.S."/>
            <person name="Banfield J.F."/>
        </authorList>
    </citation>
    <scope>NUCLEOTIDE SEQUENCE [LARGE SCALE GENOMIC DNA]</scope>
</reference>
<name>A0A1F4UXQ0_UNCKA</name>
<dbReference type="Proteomes" id="UP000177458">
    <property type="component" value="Unassembled WGS sequence"/>
</dbReference>
<keyword evidence="1" id="KW-0812">Transmembrane</keyword>
<organism evidence="2 3">
    <name type="scientific">candidate division WWE3 bacterium RIFCSPLOWO2_01_FULL_37_15</name>
    <dbReference type="NCBI Taxonomy" id="1802622"/>
    <lineage>
        <taxon>Bacteria</taxon>
        <taxon>Katanobacteria</taxon>
    </lineage>
</organism>
<keyword evidence="1" id="KW-0472">Membrane</keyword>
<evidence type="ECO:0000313" key="3">
    <source>
        <dbReference type="Proteomes" id="UP000177458"/>
    </source>
</evidence>
<feature type="transmembrane region" description="Helical" evidence="1">
    <location>
        <begin position="9"/>
        <end position="29"/>
    </location>
</feature>
<evidence type="ECO:0000256" key="1">
    <source>
        <dbReference type="SAM" id="Phobius"/>
    </source>
</evidence>
<dbReference type="EMBL" id="MEVF01000017">
    <property type="protein sequence ID" value="OGC49620.1"/>
    <property type="molecule type" value="Genomic_DNA"/>
</dbReference>